<dbReference type="InterPro" id="IPR001810">
    <property type="entry name" value="F-box_dom"/>
</dbReference>
<dbReference type="Pfam" id="PF00646">
    <property type="entry name" value="F-box"/>
    <property type="match status" value="1"/>
</dbReference>
<dbReference type="CDD" id="cd22157">
    <property type="entry name" value="F-box_AtFBW1-like"/>
    <property type="match status" value="1"/>
</dbReference>
<dbReference type="Pfam" id="PF07734">
    <property type="entry name" value="FBA_1"/>
    <property type="match status" value="1"/>
</dbReference>
<keyword evidence="3" id="KW-1185">Reference proteome</keyword>
<dbReference type="InterPro" id="IPR017451">
    <property type="entry name" value="F-box-assoc_interact_dom"/>
</dbReference>
<dbReference type="EMBL" id="KZ305043">
    <property type="protein sequence ID" value="PIA39646.1"/>
    <property type="molecule type" value="Genomic_DNA"/>
</dbReference>
<dbReference type="FunCoup" id="A0A2G5D804">
    <property type="interactions" value="7"/>
</dbReference>
<dbReference type="InterPro" id="IPR050796">
    <property type="entry name" value="SCF_F-box_component"/>
</dbReference>
<dbReference type="STRING" id="218851.A0A2G5D804"/>
<dbReference type="PANTHER" id="PTHR31672">
    <property type="entry name" value="BNACNNG10540D PROTEIN"/>
    <property type="match status" value="1"/>
</dbReference>
<organism evidence="2 3">
    <name type="scientific">Aquilegia coerulea</name>
    <name type="common">Rocky mountain columbine</name>
    <dbReference type="NCBI Taxonomy" id="218851"/>
    <lineage>
        <taxon>Eukaryota</taxon>
        <taxon>Viridiplantae</taxon>
        <taxon>Streptophyta</taxon>
        <taxon>Embryophyta</taxon>
        <taxon>Tracheophyta</taxon>
        <taxon>Spermatophyta</taxon>
        <taxon>Magnoliopsida</taxon>
        <taxon>Ranunculales</taxon>
        <taxon>Ranunculaceae</taxon>
        <taxon>Thalictroideae</taxon>
        <taxon>Aquilegia</taxon>
    </lineage>
</organism>
<gene>
    <name evidence="2" type="ORF">AQUCO_02600240v1</name>
</gene>
<name>A0A2G5D804_AQUCA</name>
<sequence>MAPDKKKKSINLPDEIIFDILLCLPIKSLMRFRCVNKTWLQLLTNDPQFAPLYVHQVTSKSNKNNNNSPSLLAFRKETLKDQTHICSAVELTACDKVVNLELPFCRGTTNPSYVLHTICNGLLLVSLADEKEKKKLLIWNPFTNDYIHIPYPPPIPKHNKCSASGNKIRNCFGFCFHEGINQYKVIWFSDCELIIPFHNRLHVSVYTLGTDSSSWRNLKDIEYKSVRTNCAPALVNGALHWIAFIGFLRHSPRILSFDMKDEAFKEIPLPHQIPNGTSKYFSRVGELGGLLCILLGTQHGDNFDIFVMQQYGVANSWIKHCTIVRREILGSFLFLRTLSFTQNREILLITVAGELILYNLETNSFKLAGFGHHFYNAYTYRPSFISPRAICGGSPIM</sequence>
<evidence type="ECO:0000313" key="2">
    <source>
        <dbReference type="EMBL" id="PIA39646.1"/>
    </source>
</evidence>
<dbReference type="InterPro" id="IPR036047">
    <property type="entry name" value="F-box-like_dom_sf"/>
</dbReference>
<dbReference type="AlphaFoldDB" id="A0A2G5D804"/>
<accession>A0A2G5D804</accession>
<dbReference type="NCBIfam" id="TIGR01640">
    <property type="entry name" value="F_box_assoc_1"/>
    <property type="match status" value="1"/>
</dbReference>
<dbReference type="Proteomes" id="UP000230069">
    <property type="component" value="Unassembled WGS sequence"/>
</dbReference>
<reference evidence="2 3" key="1">
    <citation type="submission" date="2017-09" db="EMBL/GenBank/DDBJ databases">
        <title>WGS assembly of Aquilegia coerulea Goldsmith.</title>
        <authorList>
            <person name="Hodges S."/>
            <person name="Kramer E."/>
            <person name="Nordborg M."/>
            <person name="Tomkins J."/>
            <person name="Borevitz J."/>
            <person name="Derieg N."/>
            <person name="Yan J."/>
            <person name="Mihaltcheva S."/>
            <person name="Hayes R.D."/>
            <person name="Rokhsar D."/>
        </authorList>
    </citation>
    <scope>NUCLEOTIDE SEQUENCE [LARGE SCALE GENOMIC DNA]</scope>
    <source>
        <strain evidence="3">cv. Goldsmith</strain>
    </source>
</reference>
<evidence type="ECO:0000313" key="3">
    <source>
        <dbReference type="Proteomes" id="UP000230069"/>
    </source>
</evidence>
<dbReference type="InterPro" id="IPR011043">
    <property type="entry name" value="Gal_Oxase/kelch_b-propeller"/>
</dbReference>
<dbReference type="PANTHER" id="PTHR31672:SF13">
    <property type="entry name" value="F-BOX PROTEIN CPR30-LIKE"/>
    <property type="match status" value="1"/>
</dbReference>
<dbReference type="OrthoDB" id="591557at2759"/>
<dbReference type="InterPro" id="IPR006527">
    <property type="entry name" value="F-box-assoc_dom_typ1"/>
</dbReference>
<dbReference type="PROSITE" id="PS50181">
    <property type="entry name" value="FBOX"/>
    <property type="match status" value="1"/>
</dbReference>
<feature type="domain" description="F-box" evidence="1">
    <location>
        <begin position="6"/>
        <end position="52"/>
    </location>
</feature>
<dbReference type="SMART" id="SM00256">
    <property type="entry name" value="FBOX"/>
    <property type="match status" value="1"/>
</dbReference>
<dbReference type="Gene3D" id="1.20.1280.50">
    <property type="match status" value="1"/>
</dbReference>
<protein>
    <recommendedName>
        <fullName evidence="1">F-box domain-containing protein</fullName>
    </recommendedName>
</protein>
<dbReference type="SUPFAM" id="SSF81383">
    <property type="entry name" value="F-box domain"/>
    <property type="match status" value="1"/>
</dbReference>
<proteinExistence type="predicted"/>
<evidence type="ECO:0000259" key="1">
    <source>
        <dbReference type="PROSITE" id="PS50181"/>
    </source>
</evidence>
<dbReference type="InParanoid" id="A0A2G5D804"/>
<dbReference type="SUPFAM" id="SSF50965">
    <property type="entry name" value="Galactose oxidase, central domain"/>
    <property type="match status" value="1"/>
</dbReference>